<evidence type="ECO:0000313" key="1">
    <source>
        <dbReference type="EMBL" id="QYX78910.1"/>
    </source>
</evidence>
<accession>A0ABX8XSK8</accession>
<keyword evidence="2" id="KW-1185">Reference proteome</keyword>
<gene>
    <name evidence="1" type="ORF">K1J60_22385</name>
</gene>
<dbReference type="InterPro" id="IPR023162">
    <property type="entry name" value="Apc36109-like_dom_sf"/>
</dbReference>
<dbReference type="SUPFAM" id="SSF116922">
    <property type="entry name" value="YugE-like"/>
    <property type="match status" value="1"/>
</dbReference>
<evidence type="ECO:0008006" key="3">
    <source>
        <dbReference type="Google" id="ProtNLM"/>
    </source>
</evidence>
<protein>
    <recommendedName>
        <fullName evidence="3">DUF1871 domain-containing protein</fullName>
    </recommendedName>
</protein>
<evidence type="ECO:0000313" key="2">
    <source>
        <dbReference type="Proteomes" id="UP000827138"/>
    </source>
</evidence>
<name>A0ABX8XSK8_9ACTN</name>
<dbReference type="Proteomes" id="UP000827138">
    <property type="component" value="Chromosome"/>
</dbReference>
<proteinExistence type="predicted"/>
<dbReference type="EMBL" id="CP080647">
    <property type="protein sequence ID" value="QYX78910.1"/>
    <property type="molecule type" value="Genomic_DNA"/>
</dbReference>
<organism evidence="1 2">
    <name type="scientific">Streptomyces akebiae</name>
    <dbReference type="NCBI Taxonomy" id="2865673"/>
    <lineage>
        <taxon>Bacteria</taxon>
        <taxon>Bacillati</taxon>
        <taxon>Actinomycetota</taxon>
        <taxon>Actinomycetes</taxon>
        <taxon>Kitasatosporales</taxon>
        <taxon>Streptomycetaceae</taxon>
        <taxon>Streptomyces</taxon>
    </lineage>
</organism>
<sequence>MQPVDVHSHLRFMLNEWDPIGVADDVQDEYDCLIAPLLTRLHAGAGRASIGEFLGSELEDHFALEPQPQEVDQLADRLVAWWSTVGAA</sequence>
<reference evidence="1 2" key="1">
    <citation type="submission" date="2021-08" db="EMBL/GenBank/DDBJ databases">
        <authorList>
            <person name="Ping M."/>
        </authorList>
    </citation>
    <scope>NUCLEOTIDE SEQUENCE [LARGE SCALE GENOMIC DNA]</scope>
    <source>
        <strain evidence="1 2">MG28</strain>
    </source>
</reference>
<dbReference type="RefSeq" id="WP_220647750.1">
    <property type="nucleotide sequence ID" value="NZ_CP080647.1"/>
</dbReference>